<organism evidence="2 3">
    <name type="scientific">Rotaria magnacalcarata</name>
    <dbReference type="NCBI Taxonomy" id="392030"/>
    <lineage>
        <taxon>Eukaryota</taxon>
        <taxon>Metazoa</taxon>
        <taxon>Spiralia</taxon>
        <taxon>Gnathifera</taxon>
        <taxon>Rotifera</taxon>
        <taxon>Eurotatoria</taxon>
        <taxon>Bdelloidea</taxon>
        <taxon>Philodinida</taxon>
        <taxon>Philodinidae</taxon>
        <taxon>Rotaria</taxon>
    </lineage>
</organism>
<proteinExistence type="predicted"/>
<dbReference type="EMBL" id="CAJOBJ010026764">
    <property type="protein sequence ID" value="CAF4248613.1"/>
    <property type="molecule type" value="Genomic_DNA"/>
</dbReference>
<feature type="region of interest" description="Disordered" evidence="1">
    <location>
        <begin position="271"/>
        <end position="294"/>
    </location>
</feature>
<accession>A0A8S2SXA2</accession>
<sequence length="294" mass="33440">MPSFYHPNFQPNQNNKRLNGIWQGLPTQTQQNSCSKEDFQNSIETSIDLSQLILYHCMCGERFMTNKTRNKHARACIQEQQRIEQVAATETHARKKKSKKISVNSNDPIKPEVPMATSFSTLDFDAPPPRGRGYIPPALKRAYQSLNQTSFYEQVRCSSAYDELNQLNENRPPDAQYFLEDDDTEVAQAFGLKIMNISPKPTLLSQTQSNTSSTAVSKQNLKIAAYPPKILSQSLNSEKTFYDENELLDRLQDDLDSQPDFHCHLFGLGGRGRSSSSMHISPPEPYLSKRNHYS</sequence>
<dbReference type="AlphaFoldDB" id="A0A8S2SXA2"/>
<evidence type="ECO:0000313" key="2">
    <source>
        <dbReference type="EMBL" id="CAF4248613.1"/>
    </source>
</evidence>
<name>A0A8S2SXA2_9BILA</name>
<protein>
    <submittedName>
        <fullName evidence="2">Uncharacterized protein</fullName>
    </submittedName>
</protein>
<comment type="caution">
    <text evidence="2">The sequence shown here is derived from an EMBL/GenBank/DDBJ whole genome shotgun (WGS) entry which is preliminary data.</text>
</comment>
<evidence type="ECO:0000313" key="3">
    <source>
        <dbReference type="Proteomes" id="UP000681720"/>
    </source>
</evidence>
<evidence type="ECO:0000256" key="1">
    <source>
        <dbReference type="SAM" id="MobiDB-lite"/>
    </source>
</evidence>
<reference evidence="2" key="1">
    <citation type="submission" date="2021-02" db="EMBL/GenBank/DDBJ databases">
        <authorList>
            <person name="Nowell W R."/>
        </authorList>
    </citation>
    <scope>NUCLEOTIDE SEQUENCE</scope>
</reference>
<dbReference type="Proteomes" id="UP000681720">
    <property type="component" value="Unassembled WGS sequence"/>
</dbReference>
<gene>
    <name evidence="2" type="ORF">GIL414_LOCUS23587</name>
</gene>